<dbReference type="EMBL" id="JAWLKH010000028">
    <property type="protein sequence ID" value="MDV6314194.1"/>
    <property type="molecule type" value="Genomic_DNA"/>
</dbReference>
<dbReference type="EMBL" id="JAWLKI010000014">
    <property type="protein sequence ID" value="MDV6308395.1"/>
    <property type="molecule type" value="Genomic_DNA"/>
</dbReference>
<dbReference type="Pfam" id="PF00176">
    <property type="entry name" value="SNF2-rel_dom"/>
    <property type="match status" value="2"/>
</dbReference>
<reference evidence="3 4" key="1">
    <citation type="submission" date="2023-10" db="EMBL/GenBank/DDBJ databases">
        <title>Development of a sustainable strategy for remediation of hydrocarbon-contaminated territories based on the waste exchange concept.</title>
        <authorList>
            <person name="Krivoruchko A."/>
        </authorList>
    </citation>
    <scope>NUCLEOTIDE SEQUENCE</scope>
    <source>
        <strain evidence="2 4">IEGM 1266</strain>
        <strain evidence="3">IEGM 1279</strain>
    </source>
</reference>
<dbReference type="InterPro" id="IPR000330">
    <property type="entry name" value="SNF2_N"/>
</dbReference>
<dbReference type="Proteomes" id="UP001185779">
    <property type="component" value="Unassembled WGS sequence"/>
</dbReference>
<proteinExistence type="predicted"/>
<evidence type="ECO:0000313" key="5">
    <source>
        <dbReference type="Proteomes" id="UP001185922"/>
    </source>
</evidence>
<comment type="caution">
    <text evidence="3">The sequence shown here is derived from an EMBL/GenBank/DDBJ whole genome shotgun (WGS) entry which is preliminary data.</text>
</comment>
<dbReference type="InterPro" id="IPR038718">
    <property type="entry name" value="SNF2-like_sf"/>
</dbReference>
<dbReference type="GO" id="GO:0005524">
    <property type="term" value="F:ATP binding"/>
    <property type="evidence" value="ECO:0007669"/>
    <property type="project" value="InterPro"/>
</dbReference>
<dbReference type="SUPFAM" id="SSF52540">
    <property type="entry name" value="P-loop containing nucleoside triphosphate hydrolases"/>
    <property type="match status" value="1"/>
</dbReference>
<gene>
    <name evidence="2" type="ORF">R3P94_13895</name>
    <name evidence="3" type="ORF">R3Q15_20300</name>
</gene>
<organism evidence="3 5">
    <name type="scientific">Gordonia amicalis</name>
    <dbReference type="NCBI Taxonomy" id="89053"/>
    <lineage>
        <taxon>Bacteria</taxon>
        <taxon>Bacillati</taxon>
        <taxon>Actinomycetota</taxon>
        <taxon>Actinomycetes</taxon>
        <taxon>Mycobacteriales</taxon>
        <taxon>Gordoniaceae</taxon>
        <taxon>Gordonia</taxon>
    </lineage>
</organism>
<accession>A0AAE4U1Q5</accession>
<dbReference type="Gene3D" id="3.40.50.10810">
    <property type="entry name" value="Tandem AAA-ATPase domain"/>
    <property type="match status" value="2"/>
</dbReference>
<evidence type="ECO:0000313" key="4">
    <source>
        <dbReference type="Proteomes" id="UP001185779"/>
    </source>
</evidence>
<evidence type="ECO:0000313" key="3">
    <source>
        <dbReference type="EMBL" id="MDV6314194.1"/>
    </source>
</evidence>
<sequence length="211" mass="22582">MSCDLVDVDALATQASDAPSVQVWQQLLRGEDETPLPLAAHAEVDPTGTAMTTADFARTAMRACLTTDQLLRDRLRAQLRPYQVRGVAWLASTAESEGGAVLADEMGLGKTVQAVGLLSLRVETGPQLVVCPTSLVTNWAHEITRFAPGLTVYTGAARRVDAQARIALTGTPIENSLDELWAILRVVAPSVFPHRIVSIGSGRSDRSPSPR</sequence>
<evidence type="ECO:0000313" key="2">
    <source>
        <dbReference type="EMBL" id="MDV6308395.1"/>
    </source>
</evidence>
<dbReference type="RefSeq" id="WP_258325914.1">
    <property type="nucleotide sequence ID" value="NZ_JANJEV010000001.1"/>
</dbReference>
<name>A0AAE4U1Q5_9ACTN</name>
<protein>
    <submittedName>
        <fullName evidence="3">SNF2-related protein</fullName>
    </submittedName>
</protein>
<feature type="domain" description="SNF2 N-terminal" evidence="1">
    <location>
        <begin position="82"/>
        <end position="154"/>
    </location>
</feature>
<evidence type="ECO:0000259" key="1">
    <source>
        <dbReference type="Pfam" id="PF00176"/>
    </source>
</evidence>
<keyword evidence="4" id="KW-1185">Reference proteome</keyword>
<feature type="domain" description="SNF2 N-terminal" evidence="1">
    <location>
        <begin position="155"/>
        <end position="194"/>
    </location>
</feature>
<dbReference type="InterPro" id="IPR027417">
    <property type="entry name" value="P-loop_NTPase"/>
</dbReference>
<dbReference type="PANTHER" id="PTHR10799">
    <property type="entry name" value="SNF2/RAD54 HELICASE FAMILY"/>
    <property type="match status" value="1"/>
</dbReference>
<dbReference type="Proteomes" id="UP001185922">
    <property type="component" value="Unassembled WGS sequence"/>
</dbReference>
<dbReference type="AlphaFoldDB" id="A0AAE4U1Q5"/>